<reference evidence="1" key="1">
    <citation type="submission" date="2020-03" db="EMBL/GenBank/DDBJ databases">
        <title>The deep terrestrial virosphere.</title>
        <authorList>
            <person name="Holmfeldt K."/>
            <person name="Nilsson E."/>
            <person name="Simone D."/>
            <person name="Lopez-Fernandez M."/>
            <person name="Wu X."/>
            <person name="de Brujin I."/>
            <person name="Lundin D."/>
            <person name="Andersson A."/>
            <person name="Bertilsson S."/>
            <person name="Dopson M."/>
        </authorList>
    </citation>
    <scope>NUCLEOTIDE SEQUENCE</scope>
    <source>
        <strain evidence="1">TM448A00312</strain>
    </source>
</reference>
<evidence type="ECO:0000313" key="1">
    <source>
        <dbReference type="EMBL" id="QJA46058.1"/>
    </source>
</evidence>
<dbReference type="AlphaFoldDB" id="A0A6H1ZEU8"/>
<accession>A0A6H1ZEU8</accession>
<proteinExistence type="predicted"/>
<organism evidence="1">
    <name type="scientific">viral metagenome</name>
    <dbReference type="NCBI Taxonomy" id="1070528"/>
    <lineage>
        <taxon>unclassified sequences</taxon>
        <taxon>metagenomes</taxon>
        <taxon>organismal metagenomes</taxon>
    </lineage>
</organism>
<protein>
    <submittedName>
        <fullName evidence="1">Uncharacterized protein</fullName>
    </submittedName>
</protein>
<gene>
    <name evidence="1" type="ORF">TM448A00312_0016</name>
</gene>
<name>A0A6H1ZEU8_9ZZZZ</name>
<sequence>MMKILSVLLVLLMASTAMAFSVGEPMPTEENLIPAGVQPIPEGLVIHYHLGDKCYQTFYYSACVDNPVVIYDFLSDTALIDSDGDGKIDKVLVNPTGQPTDHFPKCP</sequence>
<dbReference type="EMBL" id="MT144002">
    <property type="protein sequence ID" value="QJA46058.1"/>
    <property type="molecule type" value="Genomic_DNA"/>
</dbReference>